<comment type="similarity">
    <text evidence="1">Belongs to the multicopper oxidase family.</text>
</comment>
<keyword evidence="5" id="KW-0560">Oxidoreductase</keyword>
<evidence type="ECO:0000259" key="9">
    <source>
        <dbReference type="Pfam" id="PF00394"/>
    </source>
</evidence>
<feature type="domain" description="Plastocyanin-like" evidence="11">
    <location>
        <begin position="75"/>
        <end position="187"/>
    </location>
</feature>
<evidence type="ECO:0000256" key="6">
    <source>
        <dbReference type="ARBA" id="ARBA00023008"/>
    </source>
</evidence>
<dbReference type="InterPro" id="IPR011706">
    <property type="entry name" value="Cu-oxidase_C"/>
</dbReference>
<keyword evidence="7" id="KW-0325">Glycoprotein</keyword>
<evidence type="ECO:0000256" key="5">
    <source>
        <dbReference type="ARBA" id="ARBA00023002"/>
    </source>
</evidence>
<keyword evidence="6" id="KW-0186">Copper</keyword>
<keyword evidence="4" id="KW-0677">Repeat</keyword>
<dbReference type="InterPro" id="IPR011707">
    <property type="entry name" value="Cu-oxidase-like_N"/>
</dbReference>
<feature type="domain" description="Plastocyanin-like" evidence="9">
    <location>
        <begin position="231"/>
        <end position="387"/>
    </location>
</feature>
<evidence type="ECO:0000313" key="12">
    <source>
        <dbReference type="EMBL" id="OBS24818.1"/>
    </source>
</evidence>
<dbReference type="InterPro" id="IPR001117">
    <property type="entry name" value="Cu-oxidase_2nd"/>
</dbReference>
<dbReference type="Gene3D" id="2.60.40.420">
    <property type="entry name" value="Cupredoxins - blue copper proteins"/>
    <property type="match status" value="3"/>
</dbReference>
<sequence length="1186" mass="133089">MDPKQDFLPNVKRLHTTSRNAWLCVVVLTTFSLALAFWHKDLHHVLPHWTKEKDASAESTALVRSYRLQTGVRWMNPDGGRWRVMFTCNGQSPCPTLYAEEGDIIELSVKSDIYAQSSIHLSGIGHKQTTGPWNDGTAGLSQFPTLPRSNWTTAYDTSGGWGLNWFIDHTTTASADGIAGAIYVAPSPDRPRPYHLVTNNNLELRQIREAERNIRHVIVQNHQHRDTVWKLLRMRAEGSEYYCYDSILVNGKGRVHCRQPGYDHINGHALDQKGCIQPPGLPDETCTPSEADYEVIETGSQKYMMLNLINLGFEHSVKVSIDHHKMTLVANNGGFVFPETSDVVYIPDPSRVTVLIHLDAEPDDYAIRISSTSELQNLHGYAILRYRAKRPPQYGEPMALPSTTPETVCLFPDGNTNPSCNTTDAQFVPPYPANPPVSVNKRRPAQADFTFRLAADSQPSKTERVPEYFLNGKPWQLFHGSMMPLLFHAVNETLDKPVISNLPLGSVVDLIIENHINETISFYKHGEPSWLLGSSANQKFPGKTVEDAIQRPGVSEKLLNLHNPGLVIVHDLPALGWSVLRFKVTSQTATMLHAAKLRYFALGMTVPILEGITVDTPLKVPESVVERPHVDFKPAHDARDSPAIVEMDFSCHVSIKNESDEDLLLDDSGLDSGNWPLRQPLNVIEAGTEQTIYLAQPSWGGSKAWVTYVAEYGQGWTDFTLEFECPALPFSKNHVSVKDCSPAFQIDVTHVQERGSPLTANVTIRMNKRNSLTTTENDQVRANYDIGVGVSFPTKMDIKFPVHESIVVAAFINSDMIFPRGTVYNNINDKQWEFFRGVVWNDDPSCLLFEDVTQDNRMFSLGIEWLNAFKFGDEKCMTKRSHMGNLQFFHGMGSEMGEKPEKTRNNIITWIEVMYKLACGNQGVSEDHVLSHVLPGYFGKETVPSKSDTLRDLLLATTPKYNKAEIQKRAFGVCLHMISDSYALGHTQRRLKNPADMIERDTAGYIRFRPDTYGDWGSIVCFHTYNDQDGDRHSHYDDKDGEVDPTPRDVTTFNETIGARNAIDACTELINLFVKKTQWQDGVKQFLENEVFVLDRCARPSDHFTDESVVSDSYNYEEKTQEFNYEAGLQRKLASLEAGLPSSVSAKGALARSSRVIPGVAMAGLLLSALLFTLLTMSMSMRGFMC</sequence>
<protein>
    <recommendedName>
        <fullName evidence="14">Plastocyanin-like domain-containing protein</fullName>
    </recommendedName>
</protein>
<accession>A0A1B8AWB9</accession>
<evidence type="ECO:0000256" key="3">
    <source>
        <dbReference type="ARBA" id="ARBA00022729"/>
    </source>
</evidence>
<dbReference type="SUPFAM" id="SSF49503">
    <property type="entry name" value="Cupredoxins"/>
    <property type="match status" value="3"/>
</dbReference>
<dbReference type="EMBL" id="LYXU01000002">
    <property type="protein sequence ID" value="OBS24818.1"/>
    <property type="molecule type" value="Genomic_DNA"/>
</dbReference>
<dbReference type="Pfam" id="PF07732">
    <property type="entry name" value="Cu-oxidase_3"/>
    <property type="match status" value="1"/>
</dbReference>
<dbReference type="GO" id="GO:0005507">
    <property type="term" value="F:copper ion binding"/>
    <property type="evidence" value="ECO:0007669"/>
    <property type="project" value="InterPro"/>
</dbReference>
<dbReference type="Pfam" id="PF07731">
    <property type="entry name" value="Cu-oxidase_2"/>
    <property type="match status" value="1"/>
</dbReference>
<dbReference type="PANTHER" id="PTHR11709:SF488">
    <property type="entry name" value="LACCASE-RELATED"/>
    <property type="match status" value="1"/>
</dbReference>
<evidence type="ECO:0000256" key="4">
    <source>
        <dbReference type="ARBA" id="ARBA00022737"/>
    </source>
</evidence>
<keyword evidence="3" id="KW-0732">Signal</keyword>
<reference evidence="12 13" key="1">
    <citation type="submission" date="2016-06" db="EMBL/GenBank/DDBJ databases">
        <title>Living apart together: crosstalk between the core and supernumerary genomes in a fungal plant pathogen.</title>
        <authorList>
            <person name="Vanheule A."/>
            <person name="Audenaert K."/>
            <person name="Warris S."/>
            <person name="Van De Geest H."/>
            <person name="Schijlen E."/>
            <person name="Hofte M."/>
            <person name="De Saeger S."/>
            <person name="Haesaert G."/>
            <person name="Waalwijk C."/>
            <person name="Van Der Lee T."/>
        </authorList>
    </citation>
    <scope>NUCLEOTIDE SEQUENCE [LARGE SCALE GENOMIC DNA]</scope>
    <source>
        <strain evidence="12 13">2516</strain>
    </source>
</reference>
<feature type="transmembrane region" description="Helical" evidence="8">
    <location>
        <begin position="1156"/>
        <end position="1175"/>
    </location>
</feature>
<dbReference type="Proteomes" id="UP000091967">
    <property type="component" value="Unassembled WGS sequence"/>
</dbReference>
<keyword evidence="8" id="KW-0472">Membrane</keyword>
<dbReference type="Pfam" id="PF00394">
    <property type="entry name" value="Cu-oxidase"/>
    <property type="match status" value="1"/>
</dbReference>
<feature type="domain" description="Plastocyanin-like" evidence="10">
    <location>
        <begin position="496"/>
        <end position="610"/>
    </location>
</feature>
<proteinExistence type="inferred from homology"/>
<dbReference type="STRING" id="36050.A0A1B8AWB9"/>
<comment type="caution">
    <text evidence="12">The sequence shown here is derived from an EMBL/GenBank/DDBJ whole genome shotgun (WGS) entry which is preliminary data.</text>
</comment>
<evidence type="ECO:0008006" key="14">
    <source>
        <dbReference type="Google" id="ProtNLM"/>
    </source>
</evidence>
<organism evidence="12 13">
    <name type="scientific">Fusarium poae</name>
    <dbReference type="NCBI Taxonomy" id="36050"/>
    <lineage>
        <taxon>Eukaryota</taxon>
        <taxon>Fungi</taxon>
        <taxon>Dikarya</taxon>
        <taxon>Ascomycota</taxon>
        <taxon>Pezizomycotina</taxon>
        <taxon>Sordariomycetes</taxon>
        <taxon>Hypocreomycetidae</taxon>
        <taxon>Hypocreales</taxon>
        <taxon>Nectriaceae</taxon>
        <taxon>Fusarium</taxon>
    </lineage>
</organism>
<dbReference type="CDD" id="cd13876">
    <property type="entry name" value="CuRO_2_Abr2_like"/>
    <property type="match status" value="1"/>
</dbReference>
<feature type="transmembrane region" description="Helical" evidence="8">
    <location>
        <begin position="21"/>
        <end position="38"/>
    </location>
</feature>
<dbReference type="PANTHER" id="PTHR11709">
    <property type="entry name" value="MULTI-COPPER OXIDASE"/>
    <property type="match status" value="1"/>
</dbReference>
<keyword evidence="2" id="KW-0479">Metal-binding</keyword>
<evidence type="ECO:0000256" key="2">
    <source>
        <dbReference type="ARBA" id="ARBA00022723"/>
    </source>
</evidence>
<evidence type="ECO:0000256" key="8">
    <source>
        <dbReference type="SAM" id="Phobius"/>
    </source>
</evidence>
<dbReference type="InterPro" id="IPR008972">
    <property type="entry name" value="Cupredoxin"/>
</dbReference>
<gene>
    <name evidence="12" type="ORF">FPOA_05355</name>
</gene>
<dbReference type="Gene3D" id="2.60.270.50">
    <property type="match status" value="1"/>
</dbReference>
<dbReference type="InterPro" id="IPR045087">
    <property type="entry name" value="Cu-oxidase_fam"/>
</dbReference>
<dbReference type="GO" id="GO:0016491">
    <property type="term" value="F:oxidoreductase activity"/>
    <property type="evidence" value="ECO:0007669"/>
    <property type="project" value="UniProtKB-KW"/>
</dbReference>
<keyword evidence="8" id="KW-0812">Transmembrane</keyword>
<evidence type="ECO:0000313" key="13">
    <source>
        <dbReference type="Proteomes" id="UP000091967"/>
    </source>
</evidence>
<dbReference type="AlphaFoldDB" id="A0A1B8AWB9"/>
<evidence type="ECO:0000256" key="1">
    <source>
        <dbReference type="ARBA" id="ARBA00010609"/>
    </source>
</evidence>
<evidence type="ECO:0000256" key="7">
    <source>
        <dbReference type="ARBA" id="ARBA00023180"/>
    </source>
</evidence>
<keyword evidence="8" id="KW-1133">Transmembrane helix</keyword>
<keyword evidence="13" id="KW-1185">Reference proteome</keyword>
<evidence type="ECO:0000259" key="10">
    <source>
        <dbReference type="Pfam" id="PF07731"/>
    </source>
</evidence>
<evidence type="ECO:0000259" key="11">
    <source>
        <dbReference type="Pfam" id="PF07732"/>
    </source>
</evidence>
<name>A0A1B8AWB9_FUSPO</name>